<name>A0A0R3R6Y1_9BILA</name>
<protein>
    <submittedName>
        <fullName evidence="1 3">Uncharacterized protein</fullName>
    </submittedName>
</protein>
<gene>
    <name evidence="1" type="ORF">BTMF_LOCUS13765</name>
</gene>
<evidence type="ECO:0000313" key="1">
    <source>
        <dbReference type="EMBL" id="VDO46777.1"/>
    </source>
</evidence>
<accession>A0A0R3R6Y1</accession>
<dbReference type="AlphaFoldDB" id="A0A0R3R6Y1"/>
<keyword evidence="2" id="KW-1185">Reference proteome</keyword>
<evidence type="ECO:0000313" key="3">
    <source>
        <dbReference type="WBParaSite" id="BTMF_0001577901-mRNA-1"/>
    </source>
</evidence>
<proteinExistence type="predicted"/>
<evidence type="ECO:0000313" key="2">
    <source>
        <dbReference type="Proteomes" id="UP000280834"/>
    </source>
</evidence>
<dbReference type="STRING" id="42155.A0A0R3R6Y1"/>
<sequence>MYIQLYSKYSEAILPKHDAMKLIYNCEQSLSRRYSRRLLVYEKLRMVKNDEKTYVEKDCYENMTFRQRVFMKH</sequence>
<dbReference type="EMBL" id="UZAG01020444">
    <property type="protein sequence ID" value="VDO46777.1"/>
    <property type="molecule type" value="Genomic_DNA"/>
</dbReference>
<dbReference type="WBParaSite" id="BTMF_0001577901-mRNA-1">
    <property type="protein sequence ID" value="BTMF_0001577901-mRNA-1"/>
    <property type="gene ID" value="BTMF_0001577901"/>
</dbReference>
<reference evidence="1 2" key="2">
    <citation type="submission" date="2018-11" db="EMBL/GenBank/DDBJ databases">
        <authorList>
            <consortium name="Pathogen Informatics"/>
        </authorList>
    </citation>
    <scope>NUCLEOTIDE SEQUENCE [LARGE SCALE GENOMIC DNA]</scope>
</reference>
<organism evidence="3">
    <name type="scientific">Brugia timori</name>
    <dbReference type="NCBI Taxonomy" id="42155"/>
    <lineage>
        <taxon>Eukaryota</taxon>
        <taxon>Metazoa</taxon>
        <taxon>Ecdysozoa</taxon>
        <taxon>Nematoda</taxon>
        <taxon>Chromadorea</taxon>
        <taxon>Rhabditida</taxon>
        <taxon>Spirurina</taxon>
        <taxon>Spiruromorpha</taxon>
        <taxon>Filarioidea</taxon>
        <taxon>Onchocercidae</taxon>
        <taxon>Brugia</taxon>
    </lineage>
</organism>
<reference evidence="3" key="1">
    <citation type="submission" date="2017-02" db="UniProtKB">
        <authorList>
            <consortium name="WormBaseParasite"/>
        </authorList>
    </citation>
    <scope>IDENTIFICATION</scope>
</reference>
<dbReference type="Proteomes" id="UP000280834">
    <property type="component" value="Unassembled WGS sequence"/>
</dbReference>